<protein>
    <submittedName>
        <fullName evidence="2">Uncharacterized protein</fullName>
    </submittedName>
</protein>
<organism evidence="2 3">
    <name type="scientific">Sparassis crispa</name>
    <dbReference type="NCBI Taxonomy" id="139825"/>
    <lineage>
        <taxon>Eukaryota</taxon>
        <taxon>Fungi</taxon>
        <taxon>Dikarya</taxon>
        <taxon>Basidiomycota</taxon>
        <taxon>Agaricomycotina</taxon>
        <taxon>Agaricomycetes</taxon>
        <taxon>Polyporales</taxon>
        <taxon>Sparassidaceae</taxon>
        <taxon>Sparassis</taxon>
    </lineage>
</organism>
<proteinExistence type="predicted"/>
<sequence>MTTLSARNCAPRPSAISESFPPPQTRAFVFDLTMFPSSPPPRRPAIPGGYDAREHPPPIQPQCKPIYPRRRNAAHRARIRQHERIMISEPYQRAEDPAVEWPSQLGPAEPVASRPARTPQARRQGARLL</sequence>
<gene>
    <name evidence="2" type="ORF">SCP_0607660</name>
</gene>
<dbReference type="AlphaFoldDB" id="A0A401GRE3"/>
<dbReference type="EMBL" id="BFAD01000006">
    <property type="protein sequence ID" value="GBE84786.1"/>
    <property type="molecule type" value="Genomic_DNA"/>
</dbReference>
<dbReference type="GeneID" id="38781703"/>
<evidence type="ECO:0000256" key="1">
    <source>
        <dbReference type="SAM" id="MobiDB-lite"/>
    </source>
</evidence>
<accession>A0A401GRE3</accession>
<feature type="compositionally biased region" description="Basic and acidic residues" evidence="1">
    <location>
        <begin position="80"/>
        <end position="96"/>
    </location>
</feature>
<dbReference type="Proteomes" id="UP000287166">
    <property type="component" value="Unassembled WGS sequence"/>
</dbReference>
<feature type="compositionally biased region" description="Basic residues" evidence="1">
    <location>
        <begin position="67"/>
        <end position="79"/>
    </location>
</feature>
<name>A0A401GRE3_9APHY</name>
<dbReference type="RefSeq" id="XP_027615699.1">
    <property type="nucleotide sequence ID" value="XM_027759898.1"/>
</dbReference>
<dbReference type="InParanoid" id="A0A401GRE3"/>
<keyword evidence="3" id="KW-1185">Reference proteome</keyword>
<evidence type="ECO:0000313" key="3">
    <source>
        <dbReference type="Proteomes" id="UP000287166"/>
    </source>
</evidence>
<reference evidence="2 3" key="1">
    <citation type="journal article" date="2018" name="Sci. Rep.">
        <title>Genome sequence of the cauliflower mushroom Sparassis crispa (Hanabiratake) and its association with beneficial usage.</title>
        <authorList>
            <person name="Kiyama R."/>
            <person name="Furutani Y."/>
            <person name="Kawaguchi K."/>
            <person name="Nakanishi T."/>
        </authorList>
    </citation>
    <scope>NUCLEOTIDE SEQUENCE [LARGE SCALE GENOMIC DNA]</scope>
</reference>
<evidence type="ECO:0000313" key="2">
    <source>
        <dbReference type="EMBL" id="GBE84786.1"/>
    </source>
</evidence>
<feature type="region of interest" description="Disordered" evidence="1">
    <location>
        <begin position="1"/>
        <end position="129"/>
    </location>
</feature>
<comment type="caution">
    <text evidence="2">The sequence shown here is derived from an EMBL/GenBank/DDBJ whole genome shotgun (WGS) entry which is preliminary data.</text>
</comment>